<dbReference type="KEGG" id="rml:FF011L_21000"/>
<dbReference type="PANTHER" id="PTHR10695">
    <property type="entry name" value="DEPHOSPHO-COA KINASE-RELATED"/>
    <property type="match status" value="1"/>
</dbReference>
<comment type="pathway">
    <text evidence="5">Cofactor biosynthesis; coenzyme A biosynthesis; CoA from (R)-pantothenate: step 5/5.</text>
</comment>
<keyword evidence="3 5" id="KW-0067">ATP-binding</keyword>
<feature type="compositionally biased region" description="Polar residues" evidence="7">
    <location>
        <begin position="204"/>
        <end position="215"/>
    </location>
</feature>
<evidence type="ECO:0000256" key="4">
    <source>
        <dbReference type="ARBA" id="ARBA00022993"/>
    </source>
</evidence>
<evidence type="ECO:0000256" key="6">
    <source>
        <dbReference type="NCBIfam" id="TIGR00152"/>
    </source>
</evidence>
<evidence type="ECO:0000256" key="2">
    <source>
        <dbReference type="ARBA" id="ARBA00022741"/>
    </source>
</evidence>
<feature type="region of interest" description="Disordered" evidence="7">
    <location>
        <begin position="204"/>
        <end position="248"/>
    </location>
</feature>
<dbReference type="EC" id="2.7.1.24" evidence="5 6"/>
<keyword evidence="5" id="KW-0963">Cytoplasm</keyword>
<accession>A0A517MEZ1</accession>
<keyword evidence="5 8" id="KW-0418">Kinase</keyword>
<keyword evidence="2 5" id="KW-0547">Nucleotide-binding</keyword>
<evidence type="ECO:0000313" key="8">
    <source>
        <dbReference type="EMBL" id="QDS93337.1"/>
    </source>
</evidence>
<evidence type="ECO:0000256" key="7">
    <source>
        <dbReference type="SAM" id="MobiDB-lite"/>
    </source>
</evidence>
<dbReference type="InterPro" id="IPR027417">
    <property type="entry name" value="P-loop_NTPase"/>
</dbReference>
<dbReference type="Proteomes" id="UP000320672">
    <property type="component" value="Chromosome"/>
</dbReference>
<dbReference type="SUPFAM" id="SSF52540">
    <property type="entry name" value="P-loop containing nucleoside triphosphate hydrolases"/>
    <property type="match status" value="1"/>
</dbReference>
<comment type="catalytic activity">
    <reaction evidence="5">
        <text>3'-dephospho-CoA + ATP = ADP + CoA + H(+)</text>
        <dbReference type="Rhea" id="RHEA:18245"/>
        <dbReference type="ChEBI" id="CHEBI:15378"/>
        <dbReference type="ChEBI" id="CHEBI:30616"/>
        <dbReference type="ChEBI" id="CHEBI:57287"/>
        <dbReference type="ChEBI" id="CHEBI:57328"/>
        <dbReference type="ChEBI" id="CHEBI:456216"/>
        <dbReference type="EC" id="2.7.1.24"/>
    </reaction>
</comment>
<evidence type="ECO:0000256" key="3">
    <source>
        <dbReference type="ARBA" id="ARBA00022840"/>
    </source>
</evidence>
<organism evidence="8 9">
    <name type="scientific">Roseimaritima multifibrata</name>
    <dbReference type="NCBI Taxonomy" id="1930274"/>
    <lineage>
        <taxon>Bacteria</taxon>
        <taxon>Pseudomonadati</taxon>
        <taxon>Planctomycetota</taxon>
        <taxon>Planctomycetia</taxon>
        <taxon>Pirellulales</taxon>
        <taxon>Pirellulaceae</taxon>
        <taxon>Roseimaritima</taxon>
    </lineage>
</organism>
<reference evidence="8 9" key="1">
    <citation type="submission" date="2019-02" db="EMBL/GenBank/DDBJ databases">
        <title>Deep-cultivation of Planctomycetes and their phenomic and genomic characterization uncovers novel biology.</title>
        <authorList>
            <person name="Wiegand S."/>
            <person name="Jogler M."/>
            <person name="Boedeker C."/>
            <person name="Pinto D."/>
            <person name="Vollmers J."/>
            <person name="Rivas-Marin E."/>
            <person name="Kohn T."/>
            <person name="Peeters S.H."/>
            <person name="Heuer A."/>
            <person name="Rast P."/>
            <person name="Oberbeckmann S."/>
            <person name="Bunk B."/>
            <person name="Jeske O."/>
            <person name="Meyerdierks A."/>
            <person name="Storesund J.E."/>
            <person name="Kallscheuer N."/>
            <person name="Luecker S."/>
            <person name="Lage O.M."/>
            <person name="Pohl T."/>
            <person name="Merkel B.J."/>
            <person name="Hornburger P."/>
            <person name="Mueller R.-W."/>
            <person name="Bruemmer F."/>
            <person name="Labrenz M."/>
            <person name="Spormann A.M."/>
            <person name="Op den Camp H."/>
            <person name="Overmann J."/>
            <person name="Amann R."/>
            <person name="Jetten M.S.M."/>
            <person name="Mascher T."/>
            <person name="Medema M.H."/>
            <person name="Devos D.P."/>
            <person name="Kaster A.-K."/>
            <person name="Ovreas L."/>
            <person name="Rohde M."/>
            <person name="Galperin M.Y."/>
            <person name="Jogler C."/>
        </authorList>
    </citation>
    <scope>NUCLEOTIDE SEQUENCE [LARGE SCALE GENOMIC DNA]</scope>
    <source>
        <strain evidence="8 9">FF011L</strain>
    </source>
</reference>
<dbReference type="InterPro" id="IPR001977">
    <property type="entry name" value="Depp_CoAkinase"/>
</dbReference>
<comment type="function">
    <text evidence="5">Catalyzes the phosphorylation of the 3'-hydroxyl group of dephosphocoenzyme A to form coenzyme A.</text>
</comment>
<keyword evidence="9" id="KW-1185">Reference proteome</keyword>
<dbReference type="GO" id="GO:0004140">
    <property type="term" value="F:dephospho-CoA kinase activity"/>
    <property type="evidence" value="ECO:0007669"/>
    <property type="project" value="UniProtKB-UniRule"/>
</dbReference>
<dbReference type="Gene3D" id="3.40.50.300">
    <property type="entry name" value="P-loop containing nucleotide triphosphate hydrolases"/>
    <property type="match status" value="1"/>
</dbReference>
<gene>
    <name evidence="5 8" type="primary">coaE</name>
    <name evidence="8" type="ORF">FF011L_21000</name>
</gene>
<dbReference type="PANTHER" id="PTHR10695:SF46">
    <property type="entry name" value="BIFUNCTIONAL COENZYME A SYNTHASE-RELATED"/>
    <property type="match status" value="1"/>
</dbReference>
<sequence>MIVIGIVGPPAGGKSTVARQLVEMGAVWLDADRLAHQVLNQESVIEALVGYFGLEVLEEGKINRKWLATQVFGDDLESRQRLQWLEAVVHPPTRLLLQQKLIEATKNGVPAAVLDVPLLFESNWDVYCDQIWCLVTPLQKRQSWLHERGWTVEELKKREARQLPISEKKRLSTHILQNNGSSEELRSQVAKLAAKIGLPVPNSKKPNFSSESSFDAYSPIDRSPVTPTDRNEHCWGKRVVPPGSHPVE</sequence>
<keyword evidence="5 8" id="KW-0808">Transferase</keyword>
<dbReference type="PROSITE" id="PS51219">
    <property type="entry name" value="DPCK"/>
    <property type="match status" value="1"/>
</dbReference>
<dbReference type="RefSeq" id="WP_145351521.1">
    <property type="nucleotide sequence ID" value="NZ_CP036262.1"/>
</dbReference>
<dbReference type="GO" id="GO:0005524">
    <property type="term" value="F:ATP binding"/>
    <property type="evidence" value="ECO:0007669"/>
    <property type="project" value="UniProtKB-UniRule"/>
</dbReference>
<evidence type="ECO:0000256" key="5">
    <source>
        <dbReference type="HAMAP-Rule" id="MF_00376"/>
    </source>
</evidence>
<dbReference type="Pfam" id="PF01121">
    <property type="entry name" value="CoaE"/>
    <property type="match status" value="1"/>
</dbReference>
<comment type="subcellular location">
    <subcellularLocation>
        <location evidence="5">Cytoplasm</location>
    </subcellularLocation>
</comment>
<dbReference type="CDD" id="cd02022">
    <property type="entry name" value="DPCK"/>
    <property type="match status" value="1"/>
</dbReference>
<proteinExistence type="inferred from homology"/>
<keyword evidence="4 5" id="KW-0173">Coenzyme A biosynthesis</keyword>
<dbReference type="UniPathway" id="UPA00241">
    <property type="reaction ID" value="UER00356"/>
</dbReference>
<feature type="binding site" evidence="5">
    <location>
        <begin position="11"/>
        <end position="16"/>
    </location>
    <ligand>
        <name>ATP</name>
        <dbReference type="ChEBI" id="CHEBI:30616"/>
    </ligand>
</feature>
<dbReference type="HAMAP" id="MF_00376">
    <property type="entry name" value="Dephospho_CoA_kinase"/>
    <property type="match status" value="1"/>
</dbReference>
<dbReference type="EMBL" id="CP036262">
    <property type="protein sequence ID" value="QDS93337.1"/>
    <property type="molecule type" value="Genomic_DNA"/>
</dbReference>
<dbReference type="GO" id="GO:0015937">
    <property type="term" value="P:coenzyme A biosynthetic process"/>
    <property type="evidence" value="ECO:0007669"/>
    <property type="project" value="UniProtKB-UniRule"/>
</dbReference>
<dbReference type="OrthoDB" id="9812943at2"/>
<comment type="similarity">
    <text evidence="1 5">Belongs to the CoaE family.</text>
</comment>
<dbReference type="AlphaFoldDB" id="A0A517MEZ1"/>
<evidence type="ECO:0000313" key="9">
    <source>
        <dbReference type="Proteomes" id="UP000320672"/>
    </source>
</evidence>
<dbReference type="GO" id="GO:0005737">
    <property type="term" value="C:cytoplasm"/>
    <property type="evidence" value="ECO:0007669"/>
    <property type="project" value="UniProtKB-SubCell"/>
</dbReference>
<dbReference type="NCBIfam" id="TIGR00152">
    <property type="entry name" value="dephospho-CoA kinase"/>
    <property type="match status" value="1"/>
</dbReference>
<evidence type="ECO:0000256" key="1">
    <source>
        <dbReference type="ARBA" id="ARBA00009018"/>
    </source>
</evidence>
<protein>
    <recommendedName>
        <fullName evidence="5 6">Dephospho-CoA kinase</fullName>
        <ecNumber evidence="5 6">2.7.1.24</ecNumber>
    </recommendedName>
    <alternativeName>
        <fullName evidence="5">Dephosphocoenzyme A kinase</fullName>
    </alternativeName>
</protein>
<name>A0A517MEZ1_9BACT</name>